<feature type="transmembrane region" description="Helical" evidence="1">
    <location>
        <begin position="34"/>
        <end position="55"/>
    </location>
</feature>
<keyword evidence="1" id="KW-0472">Membrane</keyword>
<keyword evidence="1" id="KW-1133">Transmembrane helix</keyword>
<evidence type="ECO:0000313" key="2">
    <source>
        <dbReference type="EMBL" id="KAJ5108242.1"/>
    </source>
</evidence>
<evidence type="ECO:0000313" key="3">
    <source>
        <dbReference type="Proteomes" id="UP001149165"/>
    </source>
</evidence>
<dbReference type="OrthoDB" id="10454005at2759"/>
<dbReference type="Proteomes" id="UP001149165">
    <property type="component" value="Unassembled WGS sequence"/>
</dbReference>
<gene>
    <name evidence="2" type="ORF">N7456_004917</name>
</gene>
<keyword evidence="1" id="KW-0812">Transmembrane</keyword>
<accession>A0A9W9KK31</accession>
<dbReference type="AlphaFoldDB" id="A0A9W9KK31"/>
<name>A0A9W9KK31_9EURO</name>
<comment type="caution">
    <text evidence="2">The sequence shown here is derived from an EMBL/GenBank/DDBJ whole genome shotgun (WGS) entry which is preliminary data.</text>
</comment>
<reference evidence="2" key="2">
    <citation type="journal article" date="2023" name="IMA Fungus">
        <title>Comparative genomic study of the Penicillium genus elucidates a diverse pangenome and 15 lateral gene transfer events.</title>
        <authorList>
            <person name="Petersen C."/>
            <person name="Sorensen T."/>
            <person name="Nielsen M.R."/>
            <person name="Sondergaard T.E."/>
            <person name="Sorensen J.L."/>
            <person name="Fitzpatrick D.A."/>
            <person name="Frisvad J.C."/>
            <person name="Nielsen K.L."/>
        </authorList>
    </citation>
    <scope>NUCLEOTIDE SEQUENCE</scope>
    <source>
        <strain evidence="2">IBT 30069</strain>
    </source>
</reference>
<reference evidence="2" key="1">
    <citation type="submission" date="2022-11" db="EMBL/GenBank/DDBJ databases">
        <authorList>
            <person name="Petersen C."/>
        </authorList>
    </citation>
    <scope>NUCLEOTIDE SEQUENCE</scope>
    <source>
        <strain evidence="2">IBT 30069</strain>
    </source>
</reference>
<evidence type="ECO:0000256" key="1">
    <source>
        <dbReference type="SAM" id="Phobius"/>
    </source>
</evidence>
<proteinExistence type="predicted"/>
<protein>
    <submittedName>
        <fullName evidence="2">Uncharacterized protein</fullName>
    </submittedName>
</protein>
<organism evidence="2 3">
    <name type="scientific">Penicillium angulare</name>
    <dbReference type="NCBI Taxonomy" id="116970"/>
    <lineage>
        <taxon>Eukaryota</taxon>
        <taxon>Fungi</taxon>
        <taxon>Dikarya</taxon>
        <taxon>Ascomycota</taxon>
        <taxon>Pezizomycotina</taxon>
        <taxon>Eurotiomycetes</taxon>
        <taxon>Eurotiomycetidae</taxon>
        <taxon>Eurotiales</taxon>
        <taxon>Aspergillaceae</taxon>
        <taxon>Penicillium</taxon>
    </lineage>
</organism>
<keyword evidence="3" id="KW-1185">Reference proteome</keyword>
<sequence length="71" mass="7632">MAVRLPADGEETRLRHQGNGLARPIDDVERFGSILFLVSLFLGIFFIGRAAAAYFKHEGGFAGSSSSCTKA</sequence>
<dbReference type="EMBL" id="JAPQKH010000003">
    <property type="protein sequence ID" value="KAJ5108242.1"/>
    <property type="molecule type" value="Genomic_DNA"/>
</dbReference>